<protein>
    <submittedName>
        <fullName evidence="1">Uncharacterized protein</fullName>
    </submittedName>
</protein>
<gene>
    <name evidence="1" type="ORF">V6N11_015283</name>
</gene>
<sequence length="87" mass="9472">MGAALHILSYMNNEHHNPILWYTTPTVPSSSSITNIAAPDGPPPSNVSVLGNDDSAANRCFFSCRARHHFPFSQGTKKPCLMSDDLD</sequence>
<dbReference type="EMBL" id="JBBPBN010000004">
    <property type="protein sequence ID" value="KAK9040105.1"/>
    <property type="molecule type" value="Genomic_DNA"/>
</dbReference>
<reference evidence="1 2" key="1">
    <citation type="journal article" date="2024" name="G3 (Bethesda)">
        <title>Genome assembly of Hibiscus sabdariffa L. provides insights into metabolisms of medicinal natural products.</title>
        <authorList>
            <person name="Kim T."/>
        </authorList>
    </citation>
    <scope>NUCLEOTIDE SEQUENCE [LARGE SCALE GENOMIC DNA]</scope>
    <source>
        <strain evidence="1">TK-2024</strain>
        <tissue evidence="1">Old leaves</tissue>
    </source>
</reference>
<comment type="caution">
    <text evidence="1">The sequence shown here is derived from an EMBL/GenBank/DDBJ whole genome shotgun (WGS) entry which is preliminary data.</text>
</comment>
<accession>A0ABR2TRK9</accession>
<name>A0ABR2TRK9_9ROSI</name>
<evidence type="ECO:0000313" key="1">
    <source>
        <dbReference type="EMBL" id="KAK9040105.1"/>
    </source>
</evidence>
<dbReference type="Proteomes" id="UP001396334">
    <property type="component" value="Unassembled WGS sequence"/>
</dbReference>
<proteinExistence type="predicted"/>
<organism evidence="1 2">
    <name type="scientific">Hibiscus sabdariffa</name>
    <name type="common">roselle</name>
    <dbReference type="NCBI Taxonomy" id="183260"/>
    <lineage>
        <taxon>Eukaryota</taxon>
        <taxon>Viridiplantae</taxon>
        <taxon>Streptophyta</taxon>
        <taxon>Embryophyta</taxon>
        <taxon>Tracheophyta</taxon>
        <taxon>Spermatophyta</taxon>
        <taxon>Magnoliopsida</taxon>
        <taxon>eudicotyledons</taxon>
        <taxon>Gunneridae</taxon>
        <taxon>Pentapetalae</taxon>
        <taxon>rosids</taxon>
        <taxon>malvids</taxon>
        <taxon>Malvales</taxon>
        <taxon>Malvaceae</taxon>
        <taxon>Malvoideae</taxon>
        <taxon>Hibiscus</taxon>
    </lineage>
</organism>
<evidence type="ECO:0000313" key="2">
    <source>
        <dbReference type="Proteomes" id="UP001396334"/>
    </source>
</evidence>
<keyword evidence="2" id="KW-1185">Reference proteome</keyword>